<dbReference type="PANTHER" id="PTHR10587:SF133">
    <property type="entry name" value="CHITIN DEACETYLASE 1-RELATED"/>
    <property type="match status" value="1"/>
</dbReference>
<gene>
    <name evidence="10" type="primary">TBLA0B09960</name>
    <name evidence="10" type="ORF">TBLA_0B09960</name>
</gene>
<feature type="domain" description="NodB homology" evidence="9">
    <location>
        <begin position="114"/>
        <end position="303"/>
    </location>
</feature>
<dbReference type="AlphaFoldDB" id="I2H0B2"/>
<dbReference type="EC" id="3.5.1.41" evidence="6"/>
<evidence type="ECO:0000256" key="7">
    <source>
        <dbReference type="ARBA" id="ARBA00048494"/>
    </source>
</evidence>
<feature type="signal peptide" evidence="8">
    <location>
        <begin position="1"/>
        <end position="23"/>
    </location>
</feature>
<dbReference type="InterPro" id="IPR050248">
    <property type="entry name" value="Polysacc_deacetylase_ArnD"/>
</dbReference>
<evidence type="ECO:0000256" key="3">
    <source>
        <dbReference type="ARBA" id="ARBA00022801"/>
    </source>
</evidence>
<reference evidence="10 11" key="1">
    <citation type="journal article" date="2011" name="Proc. Natl. Acad. Sci. U.S.A.">
        <title>Evolutionary erosion of yeast sex chromosomes by mating-type switching accidents.</title>
        <authorList>
            <person name="Gordon J.L."/>
            <person name="Armisen D."/>
            <person name="Proux-Wera E."/>
            <person name="Oheigeartaigh S.S."/>
            <person name="Byrne K.P."/>
            <person name="Wolfe K.H."/>
        </authorList>
    </citation>
    <scope>NUCLEOTIDE SEQUENCE [LARGE SCALE GENOMIC DNA]</scope>
    <source>
        <strain evidence="11">ATCC 34711 / CBS 6284 / DSM 70876 / NBRC 10599 / NRRL Y-10934 / UCD 77-7</strain>
    </source>
</reference>
<dbReference type="PANTHER" id="PTHR10587">
    <property type="entry name" value="GLYCOSYL TRANSFERASE-RELATED"/>
    <property type="match status" value="1"/>
</dbReference>
<dbReference type="Gene3D" id="3.20.20.370">
    <property type="entry name" value="Glycoside hydrolase/deacetylase"/>
    <property type="match status" value="1"/>
</dbReference>
<sequence>MRFLKFNFLYLFLLSLLYNKLFALEENDELVEATDFKVANGKARTPFPDWLKRITGLYQWPGLDPPYIPLDFIDLSKIPDFGPYSLGFCANVPREACSFDCHGCMGHDEIFTCRKLSQTFDDGPTPATLRLLDSLDHETTFFNLGVNIVEHPDIYHRIQDDGHLIGSHTWSHRYLPALSNKEIIAQIEWGIWAMNATGHHIPKWWRPPYGGIDNRVRHITRLFGLQAVVWNHDTLDWKFASGDPSVSLEEILGRVHDWNRDKTGLILEHDSKETTVDIALRVKDIIGEDQLTVAECAGGNDYIREYD</sequence>
<dbReference type="KEGG" id="tbl:TBLA_0B09960"/>
<dbReference type="GeneID" id="14493822"/>
<dbReference type="GO" id="GO:0005628">
    <property type="term" value="C:prospore membrane"/>
    <property type="evidence" value="ECO:0007669"/>
    <property type="project" value="TreeGrafter"/>
</dbReference>
<dbReference type="Proteomes" id="UP000002866">
    <property type="component" value="Chromosome 2"/>
</dbReference>
<keyword evidence="8" id="KW-0732">Signal</keyword>
<dbReference type="SUPFAM" id="SSF88713">
    <property type="entry name" value="Glycoside hydrolase/deacetylase"/>
    <property type="match status" value="1"/>
</dbReference>
<comment type="catalytic activity">
    <reaction evidence="7">
        <text>[(1-&gt;4)-N-acetyl-beta-D-glucosaminyl](n) + n H2O = chitosan + n acetate</text>
        <dbReference type="Rhea" id="RHEA:10464"/>
        <dbReference type="Rhea" id="RHEA-COMP:9593"/>
        <dbReference type="Rhea" id="RHEA-COMP:9597"/>
        <dbReference type="ChEBI" id="CHEBI:15377"/>
        <dbReference type="ChEBI" id="CHEBI:17029"/>
        <dbReference type="ChEBI" id="CHEBI:30089"/>
        <dbReference type="ChEBI" id="CHEBI:57704"/>
        <dbReference type="EC" id="3.5.1.41"/>
    </reaction>
    <physiologicalReaction direction="left-to-right" evidence="7">
        <dbReference type="Rhea" id="RHEA:10465"/>
    </physiologicalReaction>
</comment>
<evidence type="ECO:0000256" key="8">
    <source>
        <dbReference type="SAM" id="SignalP"/>
    </source>
</evidence>
<dbReference type="Pfam" id="PF01522">
    <property type="entry name" value="Polysacc_deac_1"/>
    <property type="match status" value="1"/>
</dbReference>
<keyword evidence="4" id="KW-0119">Carbohydrate metabolism</keyword>
<organism evidence="10 11">
    <name type="scientific">Henningerozyma blattae (strain ATCC 34711 / CBS 6284 / DSM 70876 / NBRC 10599 / NRRL Y-10934 / UCD 77-7)</name>
    <name type="common">Yeast</name>
    <name type="synonym">Tetrapisispora blattae</name>
    <dbReference type="NCBI Taxonomy" id="1071380"/>
    <lineage>
        <taxon>Eukaryota</taxon>
        <taxon>Fungi</taxon>
        <taxon>Dikarya</taxon>
        <taxon>Ascomycota</taxon>
        <taxon>Saccharomycotina</taxon>
        <taxon>Saccharomycetes</taxon>
        <taxon>Saccharomycetales</taxon>
        <taxon>Saccharomycetaceae</taxon>
        <taxon>Henningerozyma</taxon>
    </lineage>
</organism>
<dbReference type="RefSeq" id="XP_004179333.1">
    <property type="nucleotide sequence ID" value="XM_004179285.1"/>
</dbReference>
<evidence type="ECO:0000256" key="2">
    <source>
        <dbReference type="ARBA" id="ARBA00022723"/>
    </source>
</evidence>
<comment type="cofactor">
    <cofactor evidence="1">
        <name>Co(2+)</name>
        <dbReference type="ChEBI" id="CHEBI:48828"/>
    </cofactor>
</comment>
<protein>
    <recommendedName>
        <fullName evidence="6">chitin deacetylase</fullName>
        <ecNumber evidence="6">3.5.1.41</ecNumber>
    </recommendedName>
</protein>
<evidence type="ECO:0000256" key="1">
    <source>
        <dbReference type="ARBA" id="ARBA00001941"/>
    </source>
</evidence>
<keyword evidence="11" id="KW-1185">Reference proteome</keyword>
<name>I2H0B2_HENB6</name>
<keyword evidence="4" id="KW-0624">Polysaccharide degradation</keyword>
<keyword evidence="4" id="KW-0146">Chitin degradation</keyword>
<dbReference type="STRING" id="1071380.I2H0B2"/>
<dbReference type="GO" id="GO:0050897">
    <property type="term" value="F:cobalt ion binding"/>
    <property type="evidence" value="ECO:0007669"/>
    <property type="project" value="EnsemblFungi"/>
</dbReference>
<keyword evidence="2" id="KW-0479">Metal-binding</keyword>
<dbReference type="EMBL" id="HE806317">
    <property type="protein sequence ID" value="CCH59814.1"/>
    <property type="molecule type" value="Genomic_DNA"/>
</dbReference>
<dbReference type="GO" id="GO:0030476">
    <property type="term" value="P:ascospore wall assembly"/>
    <property type="evidence" value="ECO:0007669"/>
    <property type="project" value="EnsemblFungi"/>
</dbReference>
<evidence type="ECO:0000256" key="6">
    <source>
        <dbReference type="ARBA" id="ARBA00024056"/>
    </source>
</evidence>
<dbReference type="GO" id="GO:0005975">
    <property type="term" value="P:carbohydrate metabolic process"/>
    <property type="evidence" value="ECO:0007669"/>
    <property type="project" value="InterPro"/>
</dbReference>
<dbReference type="GO" id="GO:0006032">
    <property type="term" value="P:chitin catabolic process"/>
    <property type="evidence" value="ECO:0007669"/>
    <property type="project" value="UniProtKB-KW"/>
</dbReference>
<evidence type="ECO:0000256" key="5">
    <source>
        <dbReference type="ARBA" id="ARBA00023285"/>
    </source>
</evidence>
<evidence type="ECO:0000313" key="11">
    <source>
        <dbReference type="Proteomes" id="UP000002866"/>
    </source>
</evidence>
<keyword evidence="3" id="KW-0378">Hydrolase</keyword>
<dbReference type="InterPro" id="IPR002509">
    <property type="entry name" value="NODB_dom"/>
</dbReference>
<evidence type="ECO:0000313" key="10">
    <source>
        <dbReference type="EMBL" id="CCH59814.1"/>
    </source>
</evidence>
<dbReference type="eggNOG" id="ENOG502QRIP">
    <property type="taxonomic scope" value="Eukaryota"/>
</dbReference>
<evidence type="ECO:0000256" key="4">
    <source>
        <dbReference type="ARBA" id="ARBA00023024"/>
    </source>
</evidence>
<accession>I2H0B2</accession>
<dbReference type="GO" id="GO:0004099">
    <property type="term" value="F:chitin deacetylase activity"/>
    <property type="evidence" value="ECO:0007669"/>
    <property type="project" value="UniProtKB-EC"/>
</dbReference>
<dbReference type="InParanoid" id="I2H0B2"/>
<feature type="chain" id="PRO_5003660355" description="chitin deacetylase" evidence="8">
    <location>
        <begin position="24"/>
        <end position="307"/>
    </location>
</feature>
<evidence type="ECO:0000259" key="9">
    <source>
        <dbReference type="PROSITE" id="PS51677"/>
    </source>
</evidence>
<dbReference type="InterPro" id="IPR011330">
    <property type="entry name" value="Glyco_hydro/deAcase_b/a-brl"/>
</dbReference>
<dbReference type="OrthoDB" id="2125469at2759"/>
<proteinExistence type="predicted"/>
<dbReference type="PROSITE" id="PS51677">
    <property type="entry name" value="NODB"/>
    <property type="match status" value="1"/>
</dbReference>
<dbReference type="OMA" id="QWSIWAM"/>
<dbReference type="FunCoup" id="I2H0B2">
    <property type="interactions" value="45"/>
</dbReference>
<dbReference type="HOGENOM" id="CLU_030200_1_0_1"/>
<keyword evidence="5" id="KW-0170">Cobalt</keyword>